<keyword evidence="1" id="KW-0732">Signal</keyword>
<evidence type="ECO:0000256" key="1">
    <source>
        <dbReference type="SAM" id="SignalP"/>
    </source>
</evidence>
<organism evidence="2 3">
    <name type="scientific">Sphingobium fuliginis ATCC 27551</name>
    <dbReference type="NCBI Taxonomy" id="1208342"/>
    <lineage>
        <taxon>Bacteria</taxon>
        <taxon>Pseudomonadati</taxon>
        <taxon>Pseudomonadota</taxon>
        <taxon>Alphaproteobacteria</taxon>
        <taxon>Sphingomonadales</taxon>
        <taxon>Sphingomonadaceae</taxon>
        <taxon>Sphingobium</taxon>
    </lineage>
</organism>
<dbReference type="Proteomes" id="UP000311469">
    <property type="component" value="Chromosome cSF2"/>
</dbReference>
<protein>
    <submittedName>
        <fullName evidence="2">YfiR family protein</fullName>
    </submittedName>
</protein>
<sequence>MDDLNPSPRGRRARRRRWAALSCLAAAAIVVPAPVPANSPTTLERAIQANFLFKFAPFVEWPPAAFSGTERNFVICVVGEDPFGTLLNEVVRGQKMVGRPVVVRRAGGEAGPTGCHILFAGHSTDPGYAPFATTEGQPVLTVADKSAGPSGAMIEFVRQSGRVRFQIDDGAARANGLKISSKLLGLAIAVNRK</sequence>
<name>A0A5B8CLM8_SPHSA</name>
<evidence type="ECO:0000313" key="2">
    <source>
        <dbReference type="EMBL" id="QDC39570.1"/>
    </source>
</evidence>
<accession>A0A5B8CLM8</accession>
<gene>
    <name evidence="2" type="ORF">FIL70_20430</name>
</gene>
<reference evidence="2 3" key="1">
    <citation type="submission" date="2019-06" db="EMBL/GenBank/DDBJ databases">
        <title>Genome organization and adaptive potential of archetypical organophosphate degarding Sphingobium fuliginis ATCC 27551.</title>
        <authorList>
            <person name="Sarwar A."/>
            <person name="Parthasarathy S."/>
            <person name="Singh C."/>
            <person name="Siddavattam D."/>
        </authorList>
    </citation>
    <scope>NUCLEOTIDE SEQUENCE [LARGE SCALE GENOMIC DNA]</scope>
    <source>
        <strain evidence="2 3">ATCC 27551</strain>
    </source>
</reference>
<feature type="chain" id="PRO_5022903015" evidence="1">
    <location>
        <begin position="38"/>
        <end position="193"/>
    </location>
</feature>
<dbReference type="KEGG" id="sufl:FIL70_20430"/>
<feature type="signal peptide" evidence="1">
    <location>
        <begin position="1"/>
        <end position="37"/>
    </location>
</feature>
<dbReference type="Pfam" id="PF13689">
    <property type="entry name" value="DUF4154"/>
    <property type="match status" value="1"/>
</dbReference>
<dbReference type="AlphaFoldDB" id="A0A5B8CLM8"/>
<evidence type="ECO:0000313" key="3">
    <source>
        <dbReference type="Proteomes" id="UP000311469"/>
    </source>
</evidence>
<dbReference type="EMBL" id="CP041017">
    <property type="protein sequence ID" value="QDC39570.1"/>
    <property type="molecule type" value="Genomic_DNA"/>
</dbReference>
<dbReference type="InterPro" id="IPR025293">
    <property type="entry name" value="YfiR/HmsC-like"/>
</dbReference>
<dbReference type="RefSeq" id="WP_044660949.1">
    <property type="nucleotide sequence ID" value="NZ_CP041017.1"/>
</dbReference>
<proteinExistence type="predicted"/>